<dbReference type="EMBL" id="CM042881">
    <property type="protein sequence ID" value="KAI4385019.1"/>
    <property type="molecule type" value="Genomic_DNA"/>
</dbReference>
<keyword evidence="2" id="KW-1185">Reference proteome</keyword>
<sequence>MNFLGRLLRRLPRPRLPTHFLPDSTNGQIRTLLAPATSPSAISSVRKRLFAEIMRNGSPSCSMTVVLDNWVEQGHSVEGSFLSTIVIAIRKRRRFTHALQVLEWITKDGNCELTSPQLAVRLDLIAKVRGLKYAREYFEDIPEAMRSCQVYGSLLNCYAYKNSLEEAEFVLQKMRELGFATTLFPYNSLLSAYARARKFPEMDVLVKEMEEKGIEWDNYTYNIRMNAYVAASEFEAMEKLLLKMELDPQVITKWNNFLVPASGFLKSGQIDKALLMLKRVECLAGARFLGKNYLSMLSSLIKLDDMTGAERITEEWEQKRTVYDTRIPNFFITALAERGWFDKAEAYINRLQQIGKEPASSVWYIMSRGYHSGNEMDKAVKALKKALELGLTKWEPNPVLLTACVDYLREQGDDKSAKNLLAYLRNRSSSPGSAEKHPSPIEEPGI</sequence>
<gene>
    <name evidence="1" type="ORF">MLD38_003092</name>
</gene>
<accession>A0ACB9S1L1</accession>
<name>A0ACB9S1L1_9MYRT</name>
<protein>
    <submittedName>
        <fullName evidence="1">Uncharacterized protein</fullName>
    </submittedName>
</protein>
<evidence type="ECO:0000313" key="1">
    <source>
        <dbReference type="EMBL" id="KAI4385019.1"/>
    </source>
</evidence>
<dbReference type="Proteomes" id="UP001057402">
    <property type="component" value="Chromosome 2"/>
</dbReference>
<comment type="caution">
    <text evidence="1">The sequence shown here is derived from an EMBL/GenBank/DDBJ whole genome shotgun (WGS) entry which is preliminary data.</text>
</comment>
<reference evidence="2" key="1">
    <citation type="journal article" date="2023" name="Front. Plant Sci.">
        <title>Chromosomal-level genome assembly of Melastoma candidum provides insights into trichome evolution.</title>
        <authorList>
            <person name="Zhong Y."/>
            <person name="Wu W."/>
            <person name="Sun C."/>
            <person name="Zou P."/>
            <person name="Liu Y."/>
            <person name="Dai S."/>
            <person name="Zhou R."/>
        </authorList>
    </citation>
    <scope>NUCLEOTIDE SEQUENCE [LARGE SCALE GENOMIC DNA]</scope>
</reference>
<evidence type="ECO:0000313" key="2">
    <source>
        <dbReference type="Proteomes" id="UP001057402"/>
    </source>
</evidence>
<organism evidence="1 2">
    <name type="scientific">Melastoma candidum</name>
    <dbReference type="NCBI Taxonomy" id="119954"/>
    <lineage>
        <taxon>Eukaryota</taxon>
        <taxon>Viridiplantae</taxon>
        <taxon>Streptophyta</taxon>
        <taxon>Embryophyta</taxon>
        <taxon>Tracheophyta</taxon>
        <taxon>Spermatophyta</taxon>
        <taxon>Magnoliopsida</taxon>
        <taxon>eudicotyledons</taxon>
        <taxon>Gunneridae</taxon>
        <taxon>Pentapetalae</taxon>
        <taxon>rosids</taxon>
        <taxon>malvids</taxon>
        <taxon>Myrtales</taxon>
        <taxon>Melastomataceae</taxon>
        <taxon>Melastomatoideae</taxon>
        <taxon>Melastomateae</taxon>
        <taxon>Melastoma</taxon>
    </lineage>
</organism>
<proteinExistence type="predicted"/>